<proteinExistence type="predicted"/>
<reference evidence="1 2" key="1">
    <citation type="submission" date="2018-07" db="EMBL/GenBank/DDBJ databases">
        <title>A high quality draft genome assembly of the barn swallow (H. rustica rustica).</title>
        <authorList>
            <person name="Formenti G."/>
            <person name="Chiara M."/>
            <person name="Poveda L."/>
            <person name="Francoijs K.-J."/>
            <person name="Bonisoli-Alquati A."/>
            <person name="Canova L."/>
            <person name="Gianfranceschi L."/>
            <person name="Horner D.S."/>
            <person name="Saino N."/>
        </authorList>
    </citation>
    <scope>NUCLEOTIDE SEQUENCE [LARGE SCALE GENOMIC DNA]</scope>
    <source>
        <strain evidence="1">Chelidonia</strain>
        <tissue evidence="1">Blood</tissue>
    </source>
</reference>
<dbReference type="GO" id="GO:0007508">
    <property type="term" value="P:larval heart development"/>
    <property type="evidence" value="ECO:0007669"/>
    <property type="project" value="TreeGrafter"/>
</dbReference>
<protein>
    <recommendedName>
        <fullName evidence="3">Reverse transcriptase domain-containing protein</fullName>
    </recommendedName>
</protein>
<organism evidence="1 2">
    <name type="scientific">Hirundo rustica rustica</name>
    <dbReference type="NCBI Taxonomy" id="333673"/>
    <lineage>
        <taxon>Eukaryota</taxon>
        <taxon>Metazoa</taxon>
        <taxon>Chordata</taxon>
        <taxon>Craniata</taxon>
        <taxon>Vertebrata</taxon>
        <taxon>Euteleostomi</taxon>
        <taxon>Archelosauria</taxon>
        <taxon>Archosauria</taxon>
        <taxon>Dinosauria</taxon>
        <taxon>Saurischia</taxon>
        <taxon>Theropoda</taxon>
        <taxon>Coelurosauria</taxon>
        <taxon>Aves</taxon>
        <taxon>Neognathae</taxon>
        <taxon>Neoaves</taxon>
        <taxon>Telluraves</taxon>
        <taxon>Australaves</taxon>
        <taxon>Passeriformes</taxon>
        <taxon>Sylvioidea</taxon>
        <taxon>Hirundinidae</taxon>
        <taxon>Hirundo</taxon>
    </lineage>
</organism>
<comment type="caution">
    <text evidence="1">The sequence shown here is derived from an EMBL/GenBank/DDBJ whole genome shotgun (WGS) entry which is preliminary data.</text>
</comment>
<dbReference type="EMBL" id="QRBI01000104">
    <property type="protein sequence ID" value="RMC15778.1"/>
    <property type="molecule type" value="Genomic_DNA"/>
</dbReference>
<evidence type="ECO:0008006" key="3">
    <source>
        <dbReference type="Google" id="ProtNLM"/>
    </source>
</evidence>
<gene>
    <name evidence="1" type="ORF">DUI87_07982</name>
</gene>
<dbReference type="OrthoDB" id="416454at2759"/>
<sequence length="273" mass="30408">MLRASELEAVLQLPSTPKRNREGSRRSLPYTKIGGEMFEDLLSSTLCWKDCKTCYPQDHWPPELVDRDRKRKGPPVIQEGAVSDLLSHLDAHKSMGPDGIHPRGMRELVEGLSKLLSIICHQSWPTGGIPDDWRLASVTAIQKKGQKEDPGNYRPVSLTVVPSKVMEQITLGVITQHVQDNQGTRSSQHRSRKGRSCLTSLISLYEQVTHLVDEGQAVDVSTWASAKPSTPSPTAFLEKLAAHGLDRWDICWVRNWVDGGRWGMILPPLGASH</sequence>
<name>A0A3M0KRA2_HIRRU</name>
<evidence type="ECO:0000313" key="2">
    <source>
        <dbReference type="Proteomes" id="UP000269221"/>
    </source>
</evidence>
<evidence type="ECO:0000313" key="1">
    <source>
        <dbReference type="EMBL" id="RMC15778.1"/>
    </source>
</evidence>
<dbReference type="Proteomes" id="UP000269221">
    <property type="component" value="Unassembled WGS sequence"/>
</dbReference>
<dbReference type="GO" id="GO:0061343">
    <property type="term" value="P:cell adhesion involved in heart morphogenesis"/>
    <property type="evidence" value="ECO:0007669"/>
    <property type="project" value="TreeGrafter"/>
</dbReference>
<dbReference type="PANTHER" id="PTHR33395:SF22">
    <property type="entry name" value="REVERSE TRANSCRIPTASE DOMAIN-CONTAINING PROTEIN"/>
    <property type="match status" value="1"/>
</dbReference>
<dbReference type="PANTHER" id="PTHR33395">
    <property type="entry name" value="TRANSCRIPTASE, PUTATIVE-RELATED-RELATED"/>
    <property type="match status" value="1"/>
</dbReference>
<keyword evidence="2" id="KW-1185">Reference proteome</keyword>
<dbReference type="GO" id="GO:0031012">
    <property type="term" value="C:extracellular matrix"/>
    <property type="evidence" value="ECO:0007669"/>
    <property type="project" value="TreeGrafter"/>
</dbReference>
<accession>A0A3M0KRA2</accession>
<dbReference type="AlphaFoldDB" id="A0A3M0KRA2"/>